<keyword evidence="3 6" id="KW-0812">Transmembrane</keyword>
<name>A0ABV2K1P0_SPOPS</name>
<evidence type="ECO:0000256" key="2">
    <source>
        <dbReference type="ARBA" id="ARBA00022475"/>
    </source>
</evidence>
<keyword evidence="2" id="KW-1003">Cell membrane</keyword>
<dbReference type="PANTHER" id="PTHR30482">
    <property type="entry name" value="HIGH-AFFINITY BRANCHED-CHAIN AMINO ACID TRANSPORT SYSTEM PERMEASE"/>
    <property type="match status" value="1"/>
</dbReference>
<feature type="transmembrane region" description="Helical" evidence="6">
    <location>
        <begin position="12"/>
        <end position="31"/>
    </location>
</feature>
<dbReference type="RefSeq" id="WP_067213648.1">
    <property type="nucleotide sequence ID" value="NZ_CP014616.1"/>
</dbReference>
<evidence type="ECO:0000313" key="7">
    <source>
        <dbReference type="EMBL" id="MET3654995.1"/>
    </source>
</evidence>
<proteinExistence type="predicted"/>
<feature type="transmembrane region" description="Helical" evidence="6">
    <location>
        <begin position="242"/>
        <end position="267"/>
    </location>
</feature>
<dbReference type="CDD" id="cd06581">
    <property type="entry name" value="TM_PBP1_LivM_like"/>
    <property type="match status" value="1"/>
</dbReference>
<dbReference type="Proteomes" id="UP001549104">
    <property type="component" value="Unassembled WGS sequence"/>
</dbReference>
<feature type="transmembrane region" description="Helical" evidence="6">
    <location>
        <begin position="151"/>
        <end position="172"/>
    </location>
</feature>
<comment type="subcellular location">
    <subcellularLocation>
        <location evidence="1">Cell membrane</location>
        <topology evidence="1">Multi-pass membrane protein</topology>
    </subcellularLocation>
</comment>
<evidence type="ECO:0000256" key="3">
    <source>
        <dbReference type="ARBA" id="ARBA00022692"/>
    </source>
</evidence>
<keyword evidence="5 6" id="KW-0472">Membrane</keyword>
<feature type="transmembrane region" description="Helical" evidence="6">
    <location>
        <begin position="279"/>
        <end position="298"/>
    </location>
</feature>
<dbReference type="InterPro" id="IPR043428">
    <property type="entry name" value="LivM-like"/>
</dbReference>
<accession>A0ABV2K1P0</accession>
<protein>
    <submittedName>
        <fullName evidence="7">Branched-chain amino acid transport system permease protein</fullName>
    </submittedName>
</protein>
<evidence type="ECO:0000313" key="8">
    <source>
        <dbReference type="Proteomes" id="UP001549104"/>
    </source>
</evidence>
<sequence length="326" mass="35858">MLSELINPYYLQVATFILLNIILGVSIYITLGTGQLSLGHAGFMSIGAYTSAILTLNYNVPLILGIIIAAVFTGFIGVLIGFPALRLQGVYLAIATLGFGEVIRVLFINWEGLTNGAIGIRGIPHLGREILSFSNSLGFSPEMIGLKNNQFISLAVFLVLLMISFGVIWFFIRQSNSRIGRAFASIKMDEEASEAMGINITYYKILAFGQGALLAGFAGALYAHLTAYISPSDFDYHRAVEILIFAIFGGSEVIWGPIFGAIFLSTMPEFLRVISEYRFMIYGALLVLMMAFRPQGLIDMNVVNWIKRPRLKKKEGKHGTGNKKDK</sequence>
<evidence type="ECO:0000256" key="5">
    <source>
        <dbReference type="ARBA" id="ARBA00023136"/>
    </source>
</evidence>
<evidence type="ECO:0000256" key="4">
    <source>
        <dbReference type="ARBA" id="ARBA00022989"/>
    </source>
</evidence>
<feature type="transmembrane region" description="Helical" evidence="6">
    <location>
        <begin position="62"/>
        <end position="82"/>
    </location>
</feature>
<evidence type="ECO:0000256" key="6">
    <source>
        <dbReference type="SAM" id="Phobius"/>
    </source>
</evidence>
<gene>
    <name evidence="7" type="ORF">ABIC55_000079</name>
</gene>
<keyword evidence="8" id="KW-1185">Reference proteome</keyword>
<feature type="transmembrane region" description="Helical" evidence="6">
    <location>
        <begin position="38"/>
        <end position="56"/>
    </location>
</feature>
<dbReference type="InterPro" id="IPR001851">
    <property type="entry name" value="ABC_transp_permease"/>
</dbReference>
<reference evidence="7 8" key="1">
    <citation type="submission" date="2024-06" db="EMBL/GenBank/DDBJ databases">
        <title>Sorghum-associated microbial communities from plants grown in Nebraska, USA.</title>
        <authorList>
            <person name="Schachtman D."/>
        </authorList>
    </citation>
    <scope>NUCLEOTIDE SEQUENCE [LARGE SCALE GENOMIC DNA]</scope>
    <source>
        <strain evidence="7 8">1288</strain>
    </source>
</reference>
<feature type="transmembrane region" description="Helical" evidence="6">
    <location>
        <begin position="89"/>
        <end position="107"/>
    </location>
</feature>
<evidence type="ECO:0000256" key="1">
    <source>
        <dbReference type="ARBA" id="ARBA00004651"/>
    </source>
</evidence>
<comment type="caution">
    <text evidence="7">The sequence shown here is derived from an EMBL/GenBank/DDBJ whole genome shotgun (WGS) entry which is preliminary data.</text>
</comment>
<keyword evidence="4 6" id="KW-1133">Transmembrane helix</keyword>
<dbReference type="Pfam" id="PF02653">
    <property type="entry name" value="BPD_transp_2"/>
    <property type="match status" value="1"/>
</dbReference>
<organism evidence="7 8">
    <name type="scientific">Sporosarcina psychrophila</name>
    <name type="common">Bacillus psychrophilus</name>
    <dbReference type="NCBI Taxonomy" id="1476"/>
    <lineage>
        <taxon>Bacteria</taxon>
        <taxon>Bacillati</taxon>
        <taxon>Bacillota</taxon>
        <taxon>Bacilli</taxon>
        <taxon>Bacillales</taxon>
        <taxon>Caryophanaceae</taxon>
        <taxon>Sporosarcina</taxon>
    </lineage>
</organism>
<dbReference type="EMBL" id="JBEPME010000001">
    <property type="protein sequence ID" value="MET3654995.1"/>
    <property type="molecule type" value="Genomic_DNA"/>
</dbReference>
<feature type="transmembrane region" description="Helical" evidence="6">
    <location>
        <begin position="205"/>
        <end position="230"/>
    </location>
</feature>
<dbReference type="PANTHER" id="PTHR30482:SF10">
    <property type="entry name" value="HIGH-AFFINITY BRANCHED-CHAIN AMINO ACID TRANSPORT PROTEIN BRAE"/>
    <property type="match status" value="1"/>
</dbReference>